<evidence type="ECO:0000256" key="4">
    <source>
        <dbReference type="ARBA" id="ARBA00023242"/>
    </source>
</evidence>
<dbReference type="GO" id="GO:0003682">
    <property type="term" value="F:chromatin binding"/>
    <property type="evidence" value="ECO:0007669"/>
    <property type="project" value="TreeGrafter"/>
</dbReference>
<keyword evidence="4" id="KW-0539">Nucleus</keyword>
<dbReference type="GO" id="GO:0005634">
    <property type="term" value="C:nucleus"/>
    <property type="evidence" value="ECO:0007669"/>
    <property type="project" value="UniProtKB-SubCell"/>
</dbReference>
<proteinExistence type="inferred from homology"/>
<evidence type="ECO:0000256" key="1">
    <source>
        <dbReference type="ARBA" id="ARBA00004123"/>
    </source>
</evidence>
<dbReference type="EMBL" id="GEDC01013890">
    <property type="protein sequence ID" value="JAS23408.1"/>
    <property type="molecule type" value="Transcribed_RNA"/>
</dbReference>
<sequence length="603" mass="68947">MMDNLNFDSNFLAHNTESCLSKLNKEENWNRLPLINSCSHQNLKDGQLVRFRGMIQDMYNPVLYFSSYAVRNTKTNETLIRCGKYKDSLEYSEEEEFLFESEDNINKERRSVYCVSIPALNDWAKLPLHTSNESLVNHENAGAKRNMEIDEEESSDKSESNITKRLCSSQESASNKQVANGMEYDLNLPIPNLMDKACIINLYDEDGSNLKLNDVVEVAGFLSFDSSTTCTINGDFCTDDEIKFPPSSIVPRLHAVLIKDAMSFNPPSNLLSTDDVWQNAAYLQKELKLVLTQVLFGDILAADYLILHLLSTVYKRQDMMALGKCSLNLSNIPSPSLLPGYTKKLYSLLSELLHKSHFLPMSLTNMNSVDLIPKKNYETNKLISGQLQLSNKTHLVLDETCMEAGKLDEKGVRNIQALGNLITFQKLDYNFQFYPVEIDTNIPVLILSEGKSMLNSDCHVVLQPDKMCLLTINETFEAAKHFMKDPLLSRLRFYLSSIPFKDHEIPSDLQKVIHEDFVKLRQNDNKFSGDDLHILLVLARLHSLSKGQQLLTHESWQTVQDMEEQRKYVITYHFLCACPNLMAYHQRWLGARRFEPEHLHGVG</sequence>
<dbReference type="GO" id="GO:0006261">
    <property type="term" value="P:DNA-templated DNA replication"/>
    <property type="evidence" value="ECO:0007669"/>
    <property type="project" value="TreeGrafter"/>
</dbReference>
<evidence type="ECO:0000256" key="3">
    <source>
        <dbReference type="ARBA" id="ARBA00015405"/>
    </source>
</evidence>
<feature type="non-terminal residue" evidence="6">
    <location>
        <position position="603"/>
    </location>
</feature>
<name>A0A1B6DCL7_9HEMI</name>
<accession>A0A1B6DCL7</accession>
<dbReference type="Pfam" id="PF09739">
    <property type="entry name" value="MCM_bind"/>
    <property type="match status" value="1"/>
</dbReference>
<dbReference type="InterPro" id="IPR019140">
    <property type="entry name" value="MCM_complex-bd"/>
</dbReference>
<organism evidence="6">
    <name type="scientific">Clastoptera arizonana</name>
    <name type="common">Arizona spittle bug</name>
    <dbReference type="NCBI Taxonomy" id="38151"/>
    <lineage>
        <taxon>Eukaryota</taxon>
        <taxon>Metazoa</taxon>
        <taxon>Ecdysozoa</taxon>
        <taxon>Arthropoda</taxon>
        <taxon>Hexapoda</taxon>
        <taxon>Insecta</taxon>
        <taxon>Pterygota</taxon>
        <taxon>Neoptera</taxon>
        <taxon>Paraneoptera</taxon>
        <taxon>Hemiptera</taxon>
        <taxon>Auchenorrhyncha</taxon>
        <taxon>Cercopoidea</taxon>
        <taxon>Clastopteridae</taxon>
        <taxon>Clastoptera</taxon>
    </lineage>
</organism>
<evidence type="ECO:0000313" key="6">
    <source>
        <dbReference type="EMBL" id="JAS23408.1"/>
    </source>
</evidence>
<feature type="region of interest" description="Disordered" evidence="5">
    <location>
        <begin position="137"/>
        <end position="169"/>
    </location>
</feature>
<comment type="similarity">
    <text evidence="2">Belongs to the MCMBP family.</text>
</comment>
<protein>
    <recommendedName>
        <fullName evidence="3">Mini-chromosome maintenance complex-binding protein</fullName>
    </recommendedName>
</protein>
<dbReference type="PANTHER" id="PTHR13489">
    <property type="entry name" value="MINI-CHROMOSOME MAINTENANCE COMPLEX-BINDING PROTEIN"/>
    <property type="match status" value="1"/>
</dbReference>
<dbReference type="AlphaFoldDB" id="A0A1B6DCL7"/>
<evidence type="ECO:0000256" key="2">
    <source>
        <dbReference type="ARBA" id="ARBA00007925"/>
    </source>
</evidence>
<evidence type="ECO:0000256" key="5">
    <source>
        <dbReference type="SAM" id="MobiDB-lite"/>
    </source>
</evidence>
<reference evidence="6" key="1">
    <citation type="submission" date="2015-12" db="EMBL/GenBank/DDBJ databases">
        <title>De novo transcriptome assembly of four potential Pierce s Disease insect vectors from Arizona vineyards.</title>
        <authorList>
            <person name="Tassone E.E."/>
        </authorList>
    </citation>
    <scope>NUCLEOTIDE SEQUENCE</scope>
</reference>
<gene>
    <name evidence="6" type="ORF">g.28265</name>
</gene>
<dbReference type="PANTHER" id="PTHR13489:SF0">
    <property type="entry name" value="MINI-CHROMOSOME MAINTENANCE COMPLEX-BINDING PROTEIN"/>
    <property type="match status" value="1"/>
</dbReference>
<comment type="subcellular location">
    <subcellularLocation>
        <location evidence="1">Nucleus</location>
    </subcellularLocation>
</comment>